<name>A0A931IGM3_9NOCA</name>
<dbReference type="Pfam" id="PF08659">
    <property type="entry name" value="KR"/>
    <property type="match status" value="3"/>
</dbReference>
<dbReference type="Gene3D" id="3.40.50.720">
    <property type="entry name" value="NAD(P)-binding Rossmann-like Domain"/>
    <property type="match status" value="3"/>
</dbReference>
<feature type="domain" description="Carrier" evidence="7">
    <location>
        <begin position="3390"/>
        <end position="3465"/>
    </location>
</feature>
<evidence type="ECO:0000256" key="2">
    <source>
        <dbReference type="ARBA" id="ARBA00022553"/>
    </source>
</evidence>
<dbReference type="InterPro" id="IPR020806">
    <property type="entry name" value="PKS_PP-bd"/>
</dbReference>
<evidence type="ECO:0000256" key="5">
    <source>
        <dbReference type="PROSITE-ProRule" id="PRU01363"/>
    </source>
</evidence>
<feature type="region of interest" description="N-terminal hotdog fold" evidence="5">
    <location>
        <begin position="2688"/>
        <end position="2809"/>
    </location>
</feature>
<feature type="active site" description="Proton acceptor; for dehydratase activity" evidence="5">
    <location>
        <position position="995"/>
    </location>
</feature>
<dbReference type="InterPro" id="IPR049551">
    <property type="entry name" value="PKS_DH_C"/>
</dbReference>
<dbReference type="InterPro" id="IPR016039">
    <property type="entry name" value="Thiolase-like"/>
</dbReference>
<feature type="domain" description="Ketosynthase family 3 (KS3)" evidence="8">
    <location>
        <begin position="3483"/>
        <end position="3896"/>
    </location>
</feature>
<dbReference type="InterPro" id="IPR036291">
    <property type="entry name" value="NAD(P)-bd_dom_sf"/>
</dbReference>
<dbReference type="InterPro" id="IPR057326">
    <property type="entry name" value="KR_dom"/>
</dbReference>
<organism evidence="10 11">
    <name type="scientific">Nocardia bovistercoris</name>
    <dbReference type="NCBI Taxonomy" id="2785916"/>
    <lineage>
        <taxon>Bacteria</taxon>
        <taxon>Bacillati</taxon>
        <taxon>Actinomycetota</taxon>
        <taxon>Actinomycetes</taxon>
        <taxon>Mycobacteriales</taxon>
        <taxon>Nocardiaceae</taxon>
        <taxon>Nocardia</taxon>
    </lineage>
</organism>
<dbReference type="PANTHER" id="PTHR43775">
    <property type="entry name" value="FATTY ACID SYNTHASE"/>
    <property type="match status" value="1"/>
</dbReference>
<evidence type="ECO:0000259" key="7">
    <source>
        <dbReference type="PROSITE" id="PS50075"/>
    </source>
</evidence>
<dbReference type="PROSITE" id="PS00012">
    <property type="entry name" value="PHOSPHOPANTETHEINE"/>
    <property type="match status" value="3"/>
</dbReference>
<feature type="region of interest" description="C-terminal hotdog fold" evidence="5">
    <location>
        <begin position="4511"/>
        <end position="4664"/>
    </location>
</feature>
<feature type="region of interest" description="N-terminal hotdog fold" evidence="5">
    <location>
        <begin position="963"/>
        <end position="1084"/>
    </location>
</feature>
<dbReference type="Gene3D" id="1.10.1200.10">
    <property type="entry name" value="ACP-like"/>
    <property type="match status" value="3"/>
</dbReference>
<sequence length="5143" mass="535471">MSTSDHDLVRALRESVKETTRLKRRNSQLLAAASEPIAVVSMGCRFAGGIAGPEDFWRVVTEGIDVYTPFPDDRGWDLANLYDPDPDTPGTTYVEQGAFLHDAAEFDARFFGISPREATAMDPQQRQLLEVCWETIERAGIDPDSLRGTTTSVYAGIVHQDYAPDIAGALDFLSLERALGSAGGIASGRVAYCLGLEGAAVTVDTMCSSSLVAIHLATQALRRGECAMALAGGSTVMSTPGGFVGFARQRGLARDGRCKSFAAAADGSSWAEGVGVVLLERLSDAQRNGHPVLAVIRGSAVNQDGASNGLTAPNGPAQQRVIRAALDAAGLSADEIDAVEAHGTGTTLGDPIEAQALLATYGRGRDPRRPLHLGSVKSVLGHTQGASGVAAVIKTVLSLRHRYLPATRHVDAPTPQVDWSSGAVELLTEGRAWPDTGRPARSGVSAFGASGTNVHMILEEAPTAPDPRVRDVAEPSERDAPEQAERDIAEPGEPEIGGTGTRAVDGGALPFVVTAKTATALANLGERLTGIVDEDVELGDLAHALATGRAVHDHRAVVVARTRAELRAGLAAVAEGRTGAGVIAGSVGTGGPGKVVFVFPGQGTQWVGMGAQLLDTSPVFADRIAECQKALEPWIDWSLVDVLRGENAEDLDRVDVVQPACFAVMLGMAAVWESLGVVPDAVIGHSQGEIAAACVSGALSLADAARVVTLRSQAIAELLPAGGGMASIGLAEEAVRALIAPWGERLQVAALNGPASVVVAGAGAALDELAARLADSATRFRRIPVDYASHSHYVEEVRSALLSDLAAVTSAAPRIPFHSTVELGRGQDEALDAEYWYRNLRRPVLFEPAARDLIARDHRVFIELGAHPVLLPSITGIAAELDADVLAVGSIRREEDGPARLATSAAEVFVRGVPVAWPTLLPESAGAGRVELPTYPFDHQRYWITMPTAAAGAEALGQVTSGHPLLGAVLRLPQTDGVVCTSRLSLATHPWLAGHRIRDNVLVPGTAYVDLAIQVGDELGCGVIDELVIEAPLMLAADSSVSLQVSVGAPDAAGRRAVQVHSSDTGGEWTRHAAGLLSDAYDRSPSSGFDFGAWPPPGAVAEPVDDFYDRLADRGYRYGSAFAGLTAVWRRGAEIFAEAALPADHRDDVDRFGIHPALFDAALHANAFHRRADDSAVLPFAWNGVRLHAHGAVALRVRVAPCGPDALSFDAADGTGAPVLSMESLVSLPITDTAGRAPDSLWQVDWTPLPVALSTTAPRSQVTVGSSGDVVRLAMDGELGESSPDIAVLDARSDADAEPLPLLNRVLEVIQTWLEEPDLASLPLVVATSGAVAASGPVTDPAGAAVWGLVRSAQAEHPDRIVLIDVESGTDGAASIAAGLAAGEAQVAVRGDTVSAPRLARAVRTVSAAGFADGGTVLITGGTGVLGTLLARHLVAEHGVRHLVLAGRRGAAAEGMTELVAELGSLGASVRVAACDITDREALTTLLAAVPAEHRLTGVIHAAGVLDDVVLTGLDPHRLARVFAPKAALRTLDELTRDDPPEVFAVFSSAASVFGSAGQANYAAANAYAEAVTAARAAAGLPAVALAWGLWSSVTGMTGHLAETDRTRMSRGGVRPMPTAEALADFDAGIRAGAPLLVPIGLDLGAVRDEAGADGVVPALFRSLVRSPRRTARAVAVRPGSALGRSLAGLTDQEQIDLVLALVRTELATVLGIADVDPSADDTRFGEIGFDSLTAVELRNRLTTAAAVKLPATLIFDYPTPRQLALHLVEKVRGSADAGAARDIPERPALATDDVIVIVGMACRLPGGVTTPAELWDLVAEGRDGMSPLPVDRGWEFDRLLAADPDRPGATYTRQGGFLHDAGYFDAALFGISPREATAMDPQQRLLLETTWEALETAGIDPSSLRGESVGVYTGMSIHDYLGDLARVPAEFEGFTTTATAGSVASGRVAYLFGLEGPAMTIDTACSSSLVAIHLAAQALRQGECEAALAGGVAVMGSPVGLTGFSRARGLAADGRVKAFAAAADGTVLSEGVGVVVLERLSTALRKGHRPLAVVRGSAINQDGASNGLTAPNSLAQQRVIRAALAASGIGPDDVDAVEAHGTGTTLGDPSEAQAIIETYGRDRSDGRPLWLGTVKSNLGHTQAAAGVVAVIKMVEAIRHGQLPPTLFVDEPTPHVDWSDGDVRLLTEAVDWPEVDRPRRVGISSFGISGTNAHLILEQIPEQAAQARGDDVAPVALPFVLSAQSAAALTGQVRRLRTAVAQGLSLPGAARALVADRALLPHRAVVTADDPVALLAGLDTLAAGAAGRGTALGAVAAGAAASVVFVFPGQGAQRPGMGRAVYDRFPVYAAAFDDACARLDERLADVVDRSVRDVVFAEPGSAAAALLDQTVYTQVALFAVETALFRLVESWGVRPALLLGHSVGEIAAAHAAGMLSLDDAATVVAARGRLMQALPTGGAMAAVAATEEEVGPFLGAGVGLAAVNDPASVVLSGDEDAVDAALRTLREQGRKVHRLPVSHAFHSARMEPMLAELRSAIADVVWQQARIPVVAHDGADLTDPGYWVDHVRRTVRFADGVRAALDRGGRLFVELGPGAGLSAPILETAAESGYEPVCVSALRDGQGEPDTVIDALAALFVRGVPVDWHPLVPADAPRVAVPTYAFDRKHYWLTPAPGAVNVADLGQVEVEHPLLSAIVPVPDTGGLIGTARLASTTHPWLAGHRLHDVAILPPAAFIDLAVRVGDELGCGVLGDLTVEAPLTLSEETVVRLEIVVGADAGGTRPFTVHGAREGATSWIRYAVGTLEAGSVVEPGPVPVWPPSDAEPVATDTAATGPSELLGLWHRGADTFVEVALADDAESEGFGLDPALLDTVTRMVIDPGSIATRWESVVLRAAGTRRLRAHLHRLDDDRWSLDATDEAGRSVLSVRSIGSTPIRPEDLGARPVMDAMYRVAWHPVAVRAVPHDRSAPVEIHSAEDVAAPGRPPVLVYDPPTGPPAEVLAGVLAVLQAWQRAAIADRRLVVRTRGGVDGGTGGVTDATGAAVWGLVRAAQAEMPGVLLLDTESGLDAGSVLRTALTLDEPQLAARADGFRVPRLAEAGPRVEEPTSWNPEGTVLITGGTGSLGALVARHLVRTRGVRRLLLVSRRGSAADGADALVAELSELGAETSVISCDVADRAAVAAMIAAIPPERPLTAIVHTAGVLDDGLIAEMTPDRLDAVFGPKADAARHLEESTRDHDLAAFVTFSSAAGLLGSAGQANYAAANAYLDGLMAIRRANGRHGVSLAWGLWAQEGGITADLGDADRARMRRAGVSPLRQEDGLALFDAAVDSGAAQLVPIRLDLAAARADAADGAPVQPLLRDLVRVRRRAGRTASAGDLADSLAGRSAAEQERTLLSLVRTSTALILGYPSAEDIAPDAPFQAAGMDSLGALELRNRFSALAGFAMPATLVFDYPTPVELARFLRERLTGRDAQAEVETAVAAHPADPIAVVGLGCRLPGGVRGPNGFWELLAAGGEGRSAVPTDRDWDLSAVPVAAGGFLTDVADFDAGFFGISPREAMAMDPQQRLLLEVVWDAFEDAGLDPAAYRGSDVGVFIGVMGEGYGMQGGDPQTDGLRVTGGALSVASGRVSYVYGFTGPAMSVDTACSSSLVTMHLAMQALRNGECSLAVVGGVTVMATPNAFVEFAKAGGLAVDGRCKAFAASADGTSWSEGVGVVLLQRLPDATAQGSTVGAVIRGSAVNQDGASNGLTAPNGLAQQRVIRRALAVAGLAPSEVDVVEAHGTGTRLGDPIEVQALQATYGRRETGEPLWLGSVKSNIGHTQAAAGVTGVIKMVLAMRHRMLPATLHVDASTPEVDWSADTIRLLTEARPWPTRQDRPRRAGISAFGASGTNAHVILEEPPRRAPVTATEPAESGAGGLLPFVVSAGDPSRLAVVATRLADAVDLGRPSLPLLAAALAFGRTRHRARATVLAADHVDLARRLRGLAADDVDPEVVAGRSGPGNGAVFVFPGQGGGWAGMGRALMADFAEFRSWVARCQALLDEYDCDWTLEQALGDDDLSRTDVVQPAAFVLMTGLAQLWARAGITPEVVIGSSQGELAAAYLAGLLSLDDALKVCVVRSRLAAALPPSGGMLVLGVGRARATELLAPYEGRLELAAVNGPAMVGVSGEVAAIERLATFAAEQRIWFRRLRADYASHSFLVDELERPMLDRLDGVGARRVREVDGAPRFYSTVESRWIGPDEVLDAGYWFRNLRRPVELENAVRAVTADMRAVIEVSPHPGLVSSILDVVADAGRPVGVIGTLRRDRGGAHQVLTAMAEAFAIGLPVDWSAAVPGDGLAWRELCRDLPTHPFEHRRYWLRGGSGVVAAAEESGHPLLTVVAGLPDSDGVLAVGRLSAHRQPWLARATGDGPVEVPASVWVELAIRAGDELDCGTIAELDVIEPAWLDRAAALAVQVCVGGTDPAGRRTVTVRSTPASAVGDRSGWTLHATGVLVGSTGADTGESELAVWPPDGADPVTAACPLDGADPVTAVWPPDSAGGRAVHRVWRRAEETFLELVLPDEFREEAAAFGIHPLLLHAASRAADGDRAAVWRDVELYATGAASLRVRLRPAEDGLTLTAADDTGRTVLTAGRIATRPAREPRRGLRGGALRMEWAELDRETATTPPRIIPVHSDDDVLELGDDPSVLADAVAVLDVAFGTEPVAACVRALAVAQAWLDEPGLAGSRLVVRTRDGVPVDPDAALDPAAAAVRGMIAAVQAEYPDRFALVDVDPDADPDVGLDSVRAVGLAQAAVRAGRVHIPRLSAVAEAGPAVRPLDPAGTVLIVGGTGRAGSRVARHLVAHHGVRRLVLASRRGPAAPAAADLVAELAALGAVVTVVACDAADRDALRRLPAEIPARHPLTGVVHAAGMADRTPLAELDSERLGTVLGARSESLRYLAELTADHDLALFAVVTTTAELSGPADRAATAAADGLARAAAAHCGARAPMSVDGEDWALSSAVETGQPFPIPGEPQRWAAPEPGLPVPPLLRGLVRPTRRSAYRAQADAEQPGRWVELLTTQVGAEREKTMSDLVQAQLVRVLRLDEPVEPERGFFEVGLDSLMALDLTRRLSGHTGIAVTPAAVFDNPTPAALTRYLVGRLETVRG</sequence>
<accession>A0A931IGM3</accession>
<keyword evidence="4" id="KW-0012">Acyltransferase</keyword>
<dbReference type="SMART" id="SM00825">
    <property type="entry name" value="PKS_KS"/>
    <property type="match status" value="3"/>
</dbReference>
<dbReference type="PANTHER" id="PTHR43775:SF51">
    <property type="entry name" value="INACTIVE PHENOLPHTHIOCEROL SYNTHESIS POLYKETIDE SYNTHASE TYPE I PKS1-RELATED"/>
    <property type="match status" value="1"/>
</dbReference>
<keyword evidence="11" id="KW-1185">Reference proteome</keyword>
<feature type="region of interest" description="C-terminal hotdog fold" evidence="5">
    <location>
        <begin position="2821"/>
        <end position="2961"/>
    </location>
</feature>
<proteinExistence type="predicted"/>
<dbReference type="PROSITE" id="PS50075">
    <property type="entry name" value="CARRIER"/>
    <property type="match status" value="3"/>
</dbReference>
<dbReference type="InterPro" id="IPR018201">
    <property type="entry name" value="Ketoacyl_synth_AS"/>
</dbReference>
<dbReference type="Pfam" id="PF00698">
    <property type="entry name" value="Acyl_transf_1"/>
    <property type="match status" value="3"/>
</dbReference>
<dbReference type="PROSITE" id="PS52004">
    <property type="entry name" value="KS3_2"/>
    <property type="match status" value="3"/>
</dbReference>
<dbReference type="SMART" id="SM00823">
    <property type="entry name" value="PKS_PP"/>
    <property type="match status" value="3"/>
</dbReference>
<dbReference type="PROSITE" id="PS52019">
    <property type="entry name" value="PKS_MFAS_DH"/>
    <property type="match status" value="3"/>
</dbReference>
<dbReference type="PROSITE" id="PS00606">
    <property type="entry name" value="KS3_1"/>
    <property type="match status" value="2"/>
</dbReference>
<feature type="domain" description="PKS/mFAS DH" evidence="9">
    <location>
        <begin position="4371"/>
        <end position="4664"/>
    </location>
</feature>
<dbReference type="GO" id="GO:0031177">
    <property type="term" value="F:phosphopantetheine binding"/>
    <property type="evidence" value="ECO:0007669"/>
    <property type="project" value="InterPro"/>
</dbReference>
<dbReference type="InterPro" id="IPR050091">
    <property type="entry name" value="PKS_NRPS_Biosynth_Enz"/>
</dbReference>
<dbReference type="InterPro" id="IPR055123">
    <property type="entry name" value="SpnB-like_Rossmann"/>
</dbReference>
<dbReference type="InterPro" id="IPR013968">
    <property type="entry name" value="PKS_KR"/>
</dbReference>
<dbReference type="Gene3D" id="3.40.47.10">
    <property type="match status" value="3"/>
</dbReference>
<dbReference type="SUPFAM" id="SSF47336">
    <property type="entry name" value="ACP-like"/>
    <property type="match status" value="3"/>
</dbReference>
<dbReference type="Pfam" id="PF22621">
    <property type="entry name" value="CurL-like_PKS_C"/>
    <property type="match status" value="1"/>
</dbReference>
<dbReference type="InterPro" id="IPR036736">
    <property type="entry name" value="ACP-like_sf"/>
</dbReference>
<dbReference type="Gene3D" id="3.10.129.110">
    <property type="entry name" value="Polyketide synthase dehydratase"/>
    <property type="match status" value="3"/>
</dbReference>
<dbReference type="SUPFAM" id="SSF52151">
    <property type="entry name" value="FabD/lysophospholipase-like"/>
    <property type="match status" value="3"/>
</dbReference>
<dbReference type="InterPro" id="IPR020841">
    <property type="entry name" value="PKS_Beta-ketoAc_synthase_dom"/>
</dbReference>
<evidence type="ECO:0000256" key="4">
    <source>
        <dbReference type="ARBA" id="ARBA00023315"/>
    </source>
</evidence>
<dbReference type="CDD" id="cd00833">
    <property type="entry name" value="PKS"/>
    <property type="match status" value="3"/>
</dbReference>
<feature type="domain" description="Ketosynthase family 3 (KS3)" evidence="8">
    <location>
        <begin position="1793"/>
        <end position="2219"/>
    </location>
</feature>
<dbReference type="GO" id="GO:0004315">
    <property type="term" value="F:3-oxoacyl-[acyl-carrier-protein] synthase activity"/>
    <property type="evidence" value="ECO:0007669"/>
    <property type="project" value="InterPro"/>
</dbReference>
<protein>
    <submittedName>
        <fullName evidence="10">SDR family NAD(P)-dependent oxidoreductase</fullName>
    </submittedName>
</protein>
<feature type="active site" description="Proton donor; for dehydratase activity" evidence="5">
    <location>
        <position position="1160"/>
    </location>
</feature>
<dbReference type="Gene3D" id="3.40.366.10">
    <property type="entry name" value="Malonyl-Coenzyme A Acyl Carrier Protein, domain 2"/>
    <property type="match status" value="3"/>
</dbReference>
<keyword evidence="3" id="KW-0808">Transferase</keyword>
<feature type="region of interest" description="C-terminal hotdog fold" evidence="5">
    <location>
        <begin position="1099"/>
        <end position="1236"/>
    </location>
</feature>
<dbReference type="FunFam" id="3.40.47.10:FF:000019">
    <property type="entry name" value="Polyketide synthase type I"/>
    <property type="match status" value="3"/>
</dbReference>
<dbReference type="Proteomes" id="UP000655751">
    <property type="component" value="Unassembled WGS sequence"/>
</dbReference>
<dbReference type="SMART" id="SM00826">
    <property type="entry name" value="PKS_DH"/>
    <property type="match status" value="3"/>
</dbReference>
<dbReference type="Pfam" id="PF00550">
    <property type="entry name" value="PP-binding"/>
    <property type="match status" value="3"/>
</dbReference>
<evidence type="ECO:0000256" key="6">
    <source>
        <dbReference type="SAM" id="MobiDB-lite"/>
    </source>
</evidence>
<evidence type="ECO:0000259" key="8">
    <source>
        <dbReference type="PROSITE" id="PS52004"/>
    </source>
</evidence>
<feature type="active site" description="Proton donor; for dehydratase activity" evidence="5">
    <location>
        <position position="2869"/>
    </location>
</feature>
<dbReference type="Gene3D" id="3.30.70.3290">
    <property type="match status" value="3"/>
</dbReference>
<dbReference type="Pfam" id="PF21089">
    <property type="entry name" value="PKS_DH_N"/>
    <property type="match status" value="3"/>
</dbReference>
<dbReference type="InterPro" id="IPR009081">
    <property type="entry name" value="PP-bd_ACP"/>
</dbReference>
<feature type="domain" description="Carrier" evidence="7">
    <location>
        <begin position="5062"/>
        <end position="5138"/>
    </location>
</feature>
<feature type="domain" description="Carrier" evidence="7">
    <location>
        <begin position="1697"/>
        <end position="1772"/>
    </location>
</feature>
<dbReference type="RefSeq" id="WP_196153309.1">
    <property type="nucleotide sequence ID" value="NZ_JADMLG010000020.1"/>
</dbReference>
<evidence type="ECO:0000313" key="11">
    <source>
        <dbReference type="Proteomes" id="UP000655751"/>
    </source>
</evidence>
<dbReference type="InterPro" id="IPR016035">
    <property type="entry name" value="Acyl_Trfase/lysoPLipase"/>
</dbReference>
<dbReference type="CDD" id="cd08956">
    <property type="entry name" value="KR_3_FAS_SDR_x"/>
    <property type="match status" value="2"/>
</dbReference>
<dbReference type="InterPro" id="IPR049552">
    <property type="entry name" value="PKS_DH_N"/>
</dbReference>
<feature type="region of interest" description="Disordered" evidence="6">
    <location>
        <begin position="459"/>
        <end position="504"/>
    </location>
</feature>
<evidence type="ECO:0000256" key="1">
    <source>
        <dbReference type="ARBA" id="ARBA00022450"/>
    </source>
</evidence>
<gene>
    <name evidence="10" type="ORF">IT779_32490</name>
</gene>
<dbReference type="Pfam" id="PF16197">
    <property type="entry name" value="KAsynt_C_assoc"/>
    <property type="match status" value="2"/>
</dbReference>
<dbReference type="SMART" id="SM01294">
    <property type="entry name" value="PKS_PP_betabranch"/>
    <property type="match status" value="3"/>
</dbReference>
<comment type="caution">
    <text evidence="5">Lacks conserved residue(s) required for the propagation of feature annotation.</text>
</comment>
<feature type="compositionally biased region" description="Basic and acidic residues" evidence="6">
    <location>
        <begin position="467"/>
        <end position="489"/>
    </location>
</feature>
<feature type="region of interest" description="N-terminal hotdog fold" evidence="5">
    <location>
        <begin position="4371"/>
        <end position="4497"/>
    </location>
</feature>
<dbReference type="InterPro" id="IPR014043">
    <property type="entry name" value="Acyl_transferase_dom"/>
</dbReference>
<dbReference type="GO" id="GO:0006633">
    <property type="term" value="P:fatty acid biosynthetic process"/>
    <property type="evidence" value="ECO:0007669"/>
    <property type="project" value="InterPro"/>
</dbReference>
<dbReference type="InterPro" id="IPR001227">
    <property type="entry name" value="Ac_transferase_dom_sf"/>
</dbReference>
<comment type="caution">
    <text evidence="10">The sequence shown here is derived from an EMBL/GenBank/DDBJ whole genome shotgun (WGS) entry which is preliminary data.</text>
</comment>
<dbReference type="InterPro" id="IPR032821">
    <property type="entry name" value="PKS_assoc"/>
</dbReference>
<dbReference type="Pfam" id="PF02801">
    <property type="entry name" value="Ketoacyl-synt_C"/>
    <property type="match status" value="3"/>
</dbReference>
<dbReference type="SMART" id="SM00822">
    <property type="entry name" value="PKS_KR"/>
    <property type="match status" value="3"/>
</dbReference>
<dbReference type="InterPro" id="IPR020807">
    <property type="entry name" value="PKS_DH"/>
</dbReference>
<dbReference type="SMART" id="SM00827">
    <property type="entry name" value="PKS_AT"/>
    <property type="match status" value="3"/>
</dbReference>
<dbReference type="Pfam" id="PF00109">
    <property type="entry name" value="ketoacyl-synt"/>
    <property type="match status" value="3"/>
</dbReference>
<dbReference type="InterPro" id="IPR006162">
    <property type="entry name" value="Ppantetheine_attach_site"/>
</dbReference>
<keyword evidence="2" id="KW-0597">Phosphoprotein</keyword>
<dbReference type="EMBL" id="JADMLG010000020">
    <property type="protein sequence ID" value="MBH0781001.1"/>
    <property type="molecule type" value="Genomic_DNA"/>
</dbReference>
<feature type="domain" description="Ketosynthase family 3 (KS3)" evidence="8">
    <location>
        <begin position="34"/>
        <end position="460"/>
    </location>
</feature>
<reference evidence="10" key="1">
    <citation type="submission" date="2020-11" db="EMBL/GenBank/DDBJ databases">
        <title>Nocardia NEAU-351.nov., a novel actinomycete isolated from the cow dung.</title>
        <authorList>
            <person name="Zhang X."/>
        </authorList>
    </citation>
    <scope>NUCLEOTIDE SEQUENCE</scope>
    <source>
        <strain evidence="10">NEAU-351</strain>
    </source>
</reference>
<dbReference type="FunFam" id="3.40.366.10:FF:000002">
    <property type="entry name" value="Probable polyketide synthase 2"/>
    <property type="match status" value="1"/>
</dbReference>
<evidence type="ECO:0000313" key="10">
    <source>
        <dbReference type="EMBL" id="MBH0781001.1"/>
    </source>
</evidence>
<dbReference type="GO" id="GO:0004312">
    <property type="term" value="F:fatty acid synthase activity"/>
    <property type="evidence" value="ECO:0007669"/>
    <property type="project" value="TreeGrafter"/>
</dbReference>
<dbReference type="SUPFAM" id="SSF53901">
    <property type="entry name" value="Thiolase-like"/>
    <property type="match status" value="3"/>
</dbReference>
<keyword evidence="1" id="KW-0596">Phosphopantetheine</keyword>
<dbReference type="SUPFAM" id="SSF51735">
    <property type="entry name" value="NAD(P)-binding Rossmann-fold domains"/>
    <property type="match status" value="6"/>
</dbReference>
<dbReference type="InterPro" id="IPR014030">
    <property type="entry name" value="Ketoacyl_synth_N"/>
</dbReference>
<dbReference type="Pfam" id="PF22953">
    <property type="entry name" value="SpnB_Rossmann"/>
    <property type="match status" value="3"/>
</dbReference>
<feature type="domain" description="PKS/mFAS DH" evidence="9">
    <location>
        <begin position="963"/>
        <end position="1236"/>
    </location>
</feature>
<dbReference type="InterPro" id="IPR016036">
    <property type="entry name" value="Malonyl_transacylase_ACP-bd"/>
</dbReference>
<dbReference type="InterPro" id="IPR042104">
    <property type="entry name" value="PKS_dehydratase_sf"/>
</dbReference>
<feature type="active site" description="Proton acceptor; for dehydratase activity" evidence="5">
    <location>
        <position position="2720"/>
    </location>
</feature>
<dbReference type="SUPFAM" id="SSF55048">
    <property type="entry name" value="Probable ACP-binding domain of malonyl-CoA ACP transacylase"/>
    <property type="match status" value="3"/>
</dbReference>
<dbReference type="InterPro" id="IPR014031">
    <property type="entry name" value="Ketoacyl_synth_C"/>
</dbReference>
<evidence type="ECO:0000259" key="9">
    <source>
        <dbReference type="PROSITE" id="PS52019"/>
    </source>
</evidence>
<dbReference type="InterPro" id="IPR049900">
    <property type="entry name" value="PKS_mFAS_DH"/>
</dbReference>
<feature type="domain" description="PKS/mFAS DH" evidence="9">
    <location>
        <begin position="2688"/>
        <end position="2961"/>
    </location>
</feature>
<dbReference type="Pfam" id="PF14765">
    <property type="entry name" value="PS-DH"/>
    <property type="match status" value="1"/>
</dbReference>
<evidence type="ECO:0000256" key="3">
    <source>
        <dbReference type="ARBA" id="ARBA00022679"/>
    </source>
</evidence>